<dbReference type="SUPFAM" id="SSF47616">
    <property type="entry name" value="GST C-terminal domain-like"/>
    <property type="match status" value="1"/>
</dbReference>
<dbReference type="Proteomes" id="UP000191144">
    <property type="component" value="Chromosome B"/>
</dbReference>
<organism evidence="2 3">
    <name type="scientific">Lachancea meyersii CBS 8951</name>
    <dbReference type="NCBI Taxonomy" id="1266667"/>
    <lineage>
        <taxon>Eukaryota</taxon>
        <taxon>Fungi</taxon>
        <taxon>Dikarya</taxon>
        <taxon>Ascomycota</taxon>
        <taxon>Saccharomycotina</taxon>
        <taxon>Saccharomycetes</taxon>
        <taxon>Saccharomycetales</taxon>
        <taxon>Saccharomycetaceae</taxon>
        <taxon>Lachancea</taxon>
    </lineage>
</organism>
<dbReference type="Gene3D" id="1.20.1050.10">
    <property type="match status" value="1"/>
</dbReference>
<evidence type="ECO:0000313" key="2">
    <source>
        <dbReference type="EMBL" id="SCU79745.1"/>
    </source>
</evidence>
<dbReference type="GO" id="GO:0005634">
    <property type="term" value="C:nucleus"/>
    <property type="evidence" value="ECO:0007669"/>
    <property type="project" value="TreeGrafter"/>
</dbReference>
<feature type="domain" description="GST N-terminal" evidence="1">
    <location>
        <begin position="3"/>
        <end position="71"/>
    </location>
</feature>
<dbReference type="InterPro" id="IPR050802">
    <property type="entry name" value="EF-GSTs"/>
</dbReference>
<name>A0A1G4ISH2_9SACH</name>
<dbReference type="SUPFAM" id="SSF52833">
    <property type="entry name" value="Thioredoxin-like"/>
    <property type="match status" value="1"/>
</dbReference>
<reference evidence="3" key="1">
    <citation type="submission" date="2016-03" db="EMBL/GenBank/DDBJ databases">
        <authorList>
            <person name="Devillers Hugo."/>
        </authorList>
    </citation>
    <scope>NUCLEOTIDE SEQUENCE [LARGE SCALE GENOMIC DNA]</scope>
</reference>
<evidence type="ECO:0000313" key="3">
    <source>
        <dbReference type="Proteomes" id="UP000191144"/>
    </source>
</evidence>
<dbReference type="OrthoDB" id="249703at2759"/>
<keyword evidence="3" id="KW-1185">Reference proteome</keyword>
<dbReference type="PANTHER" id="PTHR43986:SF1">
    <property type="entry name" value="ELONGATION FACTOR 1-GAMMA"/>
    <property type="match status" value="1"/>
</dbReference>
<gene>
    <name evidence="2" type="ORF">LAME_0B00188G</name>
</gene>
<dbReference type="InterPro" id="IPR004045">
    <property type="entry name" value="Glutathione_S-Trfase_N"/>
</dbReference>
<dbReference type="PANTHER" id="PTHR43986">
    <property type="entry name" value="ELONGATION FACTOR 1-GAMMA"/>
    <property type="match status" value="1"/>
</dbReference>
<dbReference type="FunFam" id="3.40.30.10:FF:000142">
    <property type="entry name" value="Elongation factor 1 gamma"/>
    <property type="match status" value="1"/>
</dbReference>
<protein>
    <submittedName>
        <fullName evidence="2">LAME_0B00188g1_1</fullName>
    </submittedName>
</protein>
<dbReference type="Gene3D" id="3.40.30.10">
    <property type="entry name" value="Glutaredoxin"/>
    <property type="match status" value="1"/>
</dbReference>
<accession>A0A1G4ISH2</accession>
<dbReference type="GO" id="GO:0005737">
    <property type="term" value="C:cytoplasm"/>
    <property type="evidence" value="ECO:0007669"/>
    <property type="project" value="TreeGrafter"/>
</dbReference>
<proteinExistence type="predicted"/>
<dbReference type="AlphaFoldDB" id="A0A1G4ISH2"/>
<dbReference type="InterPro" id="IPR036282">
    <property type="entry name" value="Glutathione-S-Trfase_C_sf"/>
</dbReference>
<sequence>MTVGTLYAWTNARGMLPRGLVEWLKIDMDVANPSDNVEEFKKLFPLGKNPAFLGKDGFELTEVIAIVYYLVSLKGDAELEKSLYGETLEERSQVLRLLSFTNSELAPSVAALVMAARTNASAETYNGKLSQCLATFGLFESIYPSMNFW</sequence>
<dbReference type="InterPro" id="IPR036249">
    <property type="entry name" value="Thioredoxin-like_sf"/>
</dbReference>
<dbReference type="Pfam" id="PF02798">
    <property type="entry name" value="GST_N"/>
    <property type="match status" value="1"/>
</dbReference>
<dbReference type="GO" id="GO:0006414">
    <property type="term" value="P:translational elongation"/>
    <property type="evidence" value="ECO:0007669"/>
    <property type="project" value="TreeGrafter"/>
</dbReference>
<dbReference type="CDD" id="cd03044">
    <property type="entry name" value="GST_N_EF1Bgamma"/>
    <property type="match status" value="1"/>
</dbReference>
<dbReference type="EMBL" id="LT598478">
    <property type="protein sequence ID" value="SCU79745.1"/>
    <property type="molecule type" value="Genomic_DNA"/>
</dbReference>
<evidence type="ECO:0000259" key="1">
    <source>
        <dbReference type="Pfam" id="PF02798"/>
    </source>
</evidence>